<accession>A0ABY3SD77</accession>
<evidence type="ECO:0000313" key="2">
    <source>
        <dbReference type="Proteomes" id="UP001649230"/>
    </source>
</evidence>
<proteinExistence type="predicted"/>
<protein>
    <submittedName>
        <fullName evidence="1">Uncharacterized protein</fullName>
    </submittedName>
</protein>
<reference evidence="1 2" key="1">
    <citation type="journal article" date="2024" name="Int. J. Syst. Evol. Microbiol.">
        <title>Paenibacillus hexagrammi sp. nov., a novel bacterium isolated from the gut content of Hexagrammos agrammus.</title>
        <authorList>
            <person name="Jung H.K."/>
            <person name="Kim D.G."/>
            <person name="Zin H."/>
            <person name="Park J."/>
            <person name="Jung H."/>
            <person name="Kim Y.O."/>
            <person name="Kong H.J."/>
            <person name="Kim J.W."/>
            <person name="Kim Y.S."/>
        </authorList>
    </citation>
    <scope>NUCLEOTIDE SEQUENCE [LARGE SCALE GENOMIC DNA]</scope>
    <source>
        <strain evidence="1 2">YPD9-1</strain>
    </source>
</reference>
<name>A0ABY3SD77_9BACL</name>
<dbReference type="Proteomes" id="UP001649230">
    <property type="component" value="Chromosome"/>
</dbReference>
<dbReference type="EMBL" id="CP090978">
    <property type="protein sequence ID" value="UJF31913.1"/>
    <property type="molecule type" value="Genomic_DNA"/>
</dbReference>
<gene>
    <name evidence="1" type="ORF">L0M14_19425</name>
</gene>
<keyword evidence="2" id="KW-1185">Reference proteome</keyword>
<dbReference type="RefSeq" id="WP_235118258.1">
    <property type="nucleotide sequence ID" value="NZ_CP090978.1"/>
</dbReference>
<organism evidence="1 2">
    <name type="scientific">Paenibacillus hexagrammi</name>
    <dbReference type="NCBI Taxonomy" id="2908839"/>
    <lineage>
        <taxon>Bacteria</taxon>
        <taxon>Bacillati</taxon>
        <taxon>Bacillota</taxon>
        <taxon>Bacilli</taxon>
        <taxon>Bacillales</taxon>
        <taxon>Paenibacillaceae</taxon>
        <taxon>Paenibacillus</taxon>
    </lineage>
</organism>
<sequence length="78" mass="8641">MILKDVSGLNPLIAQILSVFGSAKGTFPAFDSRIQTKVREKLERGMQELVAGRTDPATLMTELQKQQEASNQEEIHAK</sequence>
<evidence type="ECO:0000313" key="1">
    <source>
        <dbReference type="EMBL" id="UJF31913.1"/>
    </source>
</evidence>